<dbReference type="Proteomes" id="UP001321047">
    <property type="component" value="Unassembled WGS sequence"/>
</dbReference>
<keyword evidence="2" id="KW-1185">Reference proteome</keyword>
<evidence type="ECO:0000313" key="2">
    <source>
        <dbReference type="Proteomes" id="UP001321047"/>
    </source>
</evidence>
<dbReference type="EMBL" id="JAOPJZ010000027">
    <property type="protein sequence ID" value="MCU4754012.1"/>
    <property type="molecule type" value="Genomic_DNA"/>
</dbReference>
<accession>A0AAP2ZB76</accession>
<reference evidence="1 2" key="1">
    <citation type="submission" date="2022-09" db="EMBL/GenBank/DDBJ databases">
        <title>Enrichment on poylsaccharides allowed isolation of novel metabolic and taxonomic groups of Haloarchaea.</title>
        <authorList>
            <person name="Sorokin D.Y."/>
            <person name="Elcheninov A.G."/>
            <person name="Khizhniak T.V."/>
            <person name="Kolganova T.V."/>
            <person name="Kublanov I.V."/>
        </authorList>
    </citation>
    <scope>NUCLEOTIDE SEQUENCE [LARGE SCALE GENOMIC DNA]</scope>
    <source>
        <strain evidence="1 2">AArc-curdl1</strain>
    </source>
</reference>
<dbReference type="AlphaFoldDB" id="A0AAP2ZB76"/>
<gene>
    <name evidence="1" type="ORF">OB919_18860</name>
</gene>
<organism evidence="1 2">
    <name type="scientific">Natronosalvus hydrolyticus</name>
    <dbReference type="NCBI Taxonomy" id="2979988"/>
    <lineage>
        <taxon>Archaea</taxon>
        <taxon>Methanobacteriati</taxon>
        <taxon>Methanobacteriota</taxon>
        <taxon>Stenosarchaea group</taxon>
        <taxon>Halobacteria</taxon>
        <taxon>Halobacteriales</taxon>
        <taxon>Natrialbaceae</taxon>
        <taxon>Natronosalvus</taxon>
    </lineage>
</organism>
<evidence type="ECO:0000313" key="1">
    <source>
        <dbReference type="EMBL" id="MCU4754012.1"/>
    </source>
</evidence>
<dbReference type="InterPro" id="IPR010843">
    <property type="entry name" value="Uncharacterised_AroM"/>
</dbReference>
<proteinExistence type="predicted"/>
<comment type="caution">
    <text evidence="1">The sequence shown here is derived from an EMBL/GenBank/DDBJ whole genome shotgun (WGS) entry which is preliminary data.</text>
</comment>
<name>A0AAP2ZB76_9EURY</name>
<protein>
    <submittedName>
        <fullName evidence="1">AroM family protein</fullName>
    </submittedName>
</protein>
<dbReference type="RefSeq" id="WP_342810318.1">
    <property type="nucleotide sequence ID" value="NZ_JAOPJZ010000027.1"/>
</dbReference>
<dbReference type="Pfam" id="PF07302">
    <property type="entry name" value="AroM"/>
    <property type="match status" value="1"/>
</dbReference>
<sequence length="221" mass="23294">MSADAVGFVTIGQAPRTDVTPEILAHFPDDTEVIEVGGLDGYEDAAAVEADLAPAAGSPQFVTRLTDGSEVIVDRAASHDLVAERITDIEDDVSVIGLLCTGSFPDLEAAVPVLTPSSLLHAWTRAIDPGRLGVIMPKAEQAEQTADKWADEFDVVAAAGTPYGDGHEVSEAADELGSDVDLVVMDCIGYNEAMRETVRERTGASVLLGRSVLAKTMTELR</sequence>